<evidence type="ECO:0000259" key="6">
    <source>
        <dbReference type="SMART" id="SM00382"/>
    </source>
</evidence>
<dbReference type="InterPro" id="IPR003959">
    <property type="entry name" value="ATPase_AAA_core"/>
</dbReference>
<evidence type="ECO:0000256" key="1">
    <source>
        <dbReference type="ARBA" id="ARBA00006914"/>
    </source>
</evidence>
<accession>A0A1R1XT15</accession>
<feature type="region of interest" description="Disordered" evidence="5">
    <location>
        <begin position="1301"/>
        <end position="1322"/>
    </location>
</feature>
<evidence type="ECO:0000256" key="2">
    <source>
        <dbReference type="ARBA" id="ARBA00022741"/>
    </source>
</evidence>
<feature type="region of interest" description="Disordered" evidence="5">
    <location>
        <begin position="151"/>
        <end position="226"/>
    </location>
</feature>
<feature type="region of interest" description="Disordered" evidence="5">
    <location>
        <begin position="814"/>
        <end position="851"/>
    </location>
</feature>
<dbReference type="PANTHER" id="PTHR23069">
    <property type="entry name" value="AAA DOMAIN-CONTAINING"/>
    <property type="match status" value="1"/>
</dbReference>
<feature type="region of interest" description="Disordered" evidence="5">
    <location>
        <begin position="1072"/>
        <end position="1091"/>
    </location>
</feature>
<dbReference type="GO" id="GO:0006337">
    <property type="term" value="P:nucleosome disassembly"/>
    <property type="evidence" value="ECO:0007669"/>
    <property type="project" value="TreeGrafter"/>
</dbReference>
<dbReference type="GO" id="GO:0042393">
    <property type="term" value="F:histone binding"/>
    <property type="evidence" value="ECO:0007669"/>
    <property type="project" value="TreeGrafter"/>
</dbReference>
<feature type="region of interest" description="Disordered" evidence="5">
    <location>
        <begin position="33"/>
        <end position="89"/>
    </location>
</feature>
<feature type="region of interest" description="Disordered" evidence="5">
    <location>
        <begin position="263"/>
        <end position="282"/>
    </location>
</feature>
<dbReference type="FunFam" id="3.40.50.300:FF:000061">
    <property type="entry name" value="ATPase family, AAA domain-containing 2"/>
    <property type="match status" value="1"/>
</dbReference>
<dbReference type="SUPFAM" id="SSF52540">
    <property type="entry name" value="P-loop containing nucleoside triphosphate hydrolases"/>
    <property type="match status" value="1"/>
</dbReference>
<organism evidence="7 8">
    <name type="scientific">Smittium culicis</name>
    <dbReference type="NCBI Taxonomy" id="133412"/>
    <lineage>
        <taxon>Eukaryota</taxon>
        <taxon>Fungi</taxon>
        <taxon>Fungi incertae sedis</taxon>
        <taxon>Zoopagomycota</taxon>
        <taxon>Kickxellomycotina</taxon>
        <taxon>Harpellomycetes</taxon>
        <taxon>Harpellales</taxon>
        <taxon>Legeriomycetaceae</taxon>
        <taxon>Smittium</taxon>
    </lineage>
</organism>
<feature type="compositionally biased region" description="Low complexity" evidence="5">
    <location>
        <begin position="66"/>
        <end position="76"/>
    </location>
</feature>
<feature type="compositionally biased region" description="Polar residues" evidence="5">
    <location>
        <begin position="210"/>
        <end position="226"/>
    </location>
</feature>
<feature type="domain" description="AAA+ ATPase" evidence="6">
    <location>
        <begin position="382"/>
        <end position="523"/>
    </location>
</feature>
<dbReference type="InterPro" id="IPR003593">
    <property type="entry name" value="AAA+_ATPase"/>
</dbReference>
<dbReference type="GO" id="GO:0016887">
    <property type="term" value="F:ATP hydrolysis activity"/>
    <property type="evidence" value="ECO:0007669"/>
    <property type="project" value="InterPro"/>
</dbReference>
<evidence type="ECO:0000256" key="3">
    <source>
        <dbReference type="ARBA" id="ARBA00022840"/>
    </source>
</evidence>
<dbReference type="EMBL" id="LSSM01003468">
    <property type="protein sequence ID" value="OMJ17780.1"/>
    <property type="molecule type" value="Genomic_DNA"/>
</dbReference>
<comment type="caution">
    <text evidence="7">The sequence shown here is derived from an EMBL/GenBank/DDBJ whole genome shotgun (WGS) entry which is preliminary data.</text>
</comment>
<dbReference type="Gene3D" id="1.10.8.60">
    <property type="match status" value="1"/>
</dbReference>
<dbReference type="GO" id="GO:0003682">
    <property type="term" value="F:chromatin binding"/>
    <property type="evidence" value="ECO:0007669"/>
    <property type="project" value="TreeGrafter"/>
</dbReference>
<reference evidence="8" key="1">
    <citation type="submission" date="2017-01" db="EMBL/GenBank/DDBJ databases">
        <authorList>
            <person name="Wang Y."/>
            <person name="White M."/>
            <person name="Kvist S."/>
            <person name="Moncalvo J.-M."/>
        </authorList>
    </citation>
    <scope>NUCLEOTIDE SEQUENCE [LARGE SCALE GENOMIC DNA]</scope>
    <source>
        <strain evidence="8">ID-206-W2</strain>
    </source>
</reference>
<dbReference type="GO" id="GO:0045815">
    <property type="term" value="P:transcription initiation-coupled chromatin remodeling"/>
    <property type="evidence" value="ECO:0007669"/>
    <property type="project" value="TreeGrafter"/>
</dbReference>
<comment type="similarity">
    <text evidence="1">Belongs to the AAA ATPase family.</text>
</comment>
<dbReference type="PANTHER" id="PTHR23069:SF0">
    <property type="entry name" value="TAT-BINDING HOMOLOG 7"/>
    <property type="match status" value="1"/>
</dbReference>
<keyword evidence="2" id="KW-0547">Nucleotide-binding</keyword>
<gene>
    <name evidence="7" type="ORF">AYI69_g7304</name>
</gene>
<dbReference type="InterPro" id="IPR003960">
    <property type="entry name" value="ATPase_AAA_CS"/>
</dbReference>
<keyword evidence="4" id="KW-0103">Bromodomain</keyword>
<dbReference type="OrthoDB" id="5421at2759"/>
<evidence type="ECO:0000313" key="7">
    <source>
        <dbReference type="EMBL" id="OMJ17780.1"/>
    </source>
</evidence>
<sequence length="1441" mass="161077">MVYSENSTPQLQECSDAKNEFWFKTNHLTEKYKSREYENNTSTNKQSNKLDDISSLPSEASPTPPNSSSTNSSTSPITYFPSNQIVPNNNPTIIINDRLSPEIKLKTIKATDNSEKLEYNNNSFKRYSLTNIENLPSKSISSSINSSNIASEYDSETDYPDLKPKKNKKHKPNFLLNQDFKTRKSVKKRGRGRPPSDKSSAEKKTPKIKSLNQTPVKYNFRQRSPGLTQRIKNSTKLIVDFENYKPNTEIKLEDGTSLSDPFGLDRLSSKNNNSESNPLDIGLLTNSANDLMRSNRLKSPSSSESESDKKFKYVPKPINFRSLSGSNDSSSSTTNNDSSFLITNDIDFDKVGGLDDHIRMVKEIVVLPLLYPELCSRFALRPPRGLLFHGPPGTGKTLLAKALANSCSSQNQKVAFYLVKSSECLSKFIGEGERNLRDLFEKARSTQPSIIFFDEIDGLAPIRNSKHDQSHISIVTTLLTLMDGLEDRGQVIVIGATNRPDSVDPAFRRPGRFDRELFFSHPDRNARLSILNIHTKNWPSPLSQQMSDYILDRSSGWSGAEISSFVNEIALSSIRRNFPDLHDHKDKIQIDTSKIHITNADVISAMNKLFKFSQSFSNNLGVLDPLLGKVCSEICDIFLSSKTSNSICDPKLSEIRSSGPSNCRVLVSGSPGMGQESLRIAISQKLTEFKIPNYSLNPASLLTCEMQPESLISSHFNNAKKNSGVIILSDLQNWCYSDWIVVLNHYLSELVGQVHTGLLVISETPAPDWATRLHSIIPAKHKFFIGNFTEDELLLFFDPLISSSKVFISSSLDPLQKPSNSSEPIQNDVKKAHFSPSNKKPSSHTPSCSQNESIRQISSYFKKKNPFIDHLNNFEIAVISKVQSLIRNFLTENFHNAIYDPIRSHKLLDDSTNSELSEIPLVTLNEAFIKNENYHYVCIQQFLFDFVVSVDTVNFVGGVKALEMTENLLNFSSSNFDSSTGVFSDSEPLSTPIMPTAPQLGNNFNIGSSSNNNLPGPLAIKRLKRTQETLTKIIASSLKVSSSFLQHLLHKSHSNLNKNHLNYKLQHSNSLFSNTSYSPPTSPNSDDHSQDDITENSSVISLVSLKKAESLKTKSANKAAEMIKPSVLTPSSLIVQDTDLKFVSKCSDRTVKAISSDFELLNIIKPYLSVLDLSLIEFKNISSDFEFCASMFEIFLKYLSFVSTDYAKSSRCQNDEIGSSDGEFSSLPNSLNQPYNSHLEKAEVADIAIQNNELNYEENNSFNNSNSYKSTRPRLRSIIHNIAGSSISRSANIPKGRYTHNSSPISKNNLKNAHLTPTKSVSREKNSFPIKLEPCLNTRKTDQSNSFELGVALVQEISANPKNSFMENIDNTFAFYISEILLEKSSSIERLEMVYYDIIGLVQKYQQRSLPASQEKSNSFSQAASNCSQFIADLKSVLLNP</sequence>
<keyword evidence="3" id="KW-0067">ATP-binding</keyword>
<dbReference type="GO" id="GO:0006334">
    <property type="term" value="P:nucleosome assembly"/>
    <property type="evidence" value="ECO:0007669"/>
    <property type="project" value="TreeGrafter"/>
</dbReference>
<dbReference type="Pfam" id="PF00004">
    <property type="entry name" value="AAA"/>
    <property type="match status" value="1"/>
</dbReference>
<evidence type="ECO:0000256" key="5">
    <source>
        <dbReference type="SAM" id="MobiDB-lite"/>
    </source>
</evidence>
<name>A0A1R1XT15_9FUNG</name>
<protein>
    <submittedName>
        <fullName evidence="7">Putative AAA domain-containing protein</fullName>
    </submittedName>
</protein>
<keyword evidence="8" id="KW-1185">Reference proteome</keyword>
<evidence type="ECO:0000313" key="8">
    <source>
        <dbReference type="Proteomes" id="UP000187429"/>
    </source>
</evidence>
<dbReference type="PROSITE" id="PS00674">
    <property type="entry name" value="AAA"/>
    <property type="match status" value="1"/>
</dbReference>
<feature type="compositionally biased region" description="Polar residues" evidence="5">
    <location>
        <begin position="835"/>
        <end position="851"/>
    </location>
</feature>
<feature type="region of interest" description="Disordered" evidence="5">
    <location>
        <begin position="291"/>
        <end position="310"/>
    </location>
</feature>
<dbReference type="SMART" id="SM00382">
    <property type="entry name" value="AAA"/>
    <property type="match status" value="1"/>
</dbReference>
<dbReference type="InterPro" id="IPR045199">
    <property type="entry name" value="ATAD2-like"/>
</dbReference>
<feature type="compositionally biased region" description="Basic residues" evidence="5">
    <location>
        <begin position="183"/>
        <end position="192"/>
    </location>
</feature>
<dbReference type="InterPro" id="IPR027417">
    <property type="entry name" value="P-loop_NTPase"/>
</dbReference>
<feature type="compositionally biased region" description="Polar residues" evidence="5">
    <location>
        <begin position="1301"/>
        <end position="1320"/>
    </location>
</feature>
<evidence type="ECO:0000256" key="4">
    <source>
        <dbReference type="ARBA" id="ARBA00023117"/>
    </source>
</evidence>
<proteinExistence type="inferred from homology"/>
<feature type="compositionally biased region" description="Basic and acidic residues" evidence="5">
    <location>
        <begin position="194"/>
        <end position="205"/>
    </location>
</feature>
<dbReference type="GO" id="GO:0005524">
    <property type="term" value="F:ATP binding"/>
    <property type="evidence" value="ECO:0007669"/>
    <property type="project" value="UniProtKB-KW"/>
</dbReference>
<dbReference type="Gene3D" id="3.40.50.300">
    <property type="entry name" value="P-loop containing nucleotide triphosphate hydrolases"/>
    <property type="match status" value="1"/>
</dbReference>
<dbReference type="Proteomes" id="UP000187429">
    <property type="component" value="Unassembled WGS sequence"/>
</dbReference>
<dbReference type="GO" id="GO:0005634">
    <property type="term" value="C:nucleus"/>
    <property type="evidence" value="ECO:0007669"/>
    <property type="project" value="TreeGrafter"/>
</dbReference>